<organism evidence="2 3">
    <name type="scientific">Acipenser ruthenus</name>
    <name type="common">Sterlet sturgeon</name>
    <dbReference type="NCBI Taxonomy" id="7906"/>
    <lineage>
        <taxon>Eukaryota</taxon>
        <taxon>Metazoa</taxon>
        <taxon>Chordata</taxon>
        <taxon>Craniata</taxon>
        <taxon>Vertebrata</taxon>
        <taxon>Euteleostomi</taxon>
        <taxon>Actinopterygii</taxon>
        <taxon>Chondrostei</taxon>
        <taxon>Acipenseriformes</taxon>
        <taxon>Acipenseridae</taxon>
        <taxon>Acipenser</taxon>
    </lineage>
</organism>
<feature type="compositionally biased region" description="Basic and acidic residues" evidence="1">
    <location>
        <begin position="85"/>
        <end position="94"/>
    </location>
</feature>
<gene>
    <name evidence="2" type="ORF">EOD39_8514</name>
</gene>
<name>A0A444U3R3_ACIRT</name>
<accession>A0A444U3R3</accession>
<dbReference type="AlphaFoldDB" id="A0A444U3R3"/>
<comment type="caution">
    <text evidence="2">The sequence shown here is derived from an EMBL/GenBank/DDBJ whole genome shotgun (WGS) entry which is preliminary data.</text>
</comment>
<evidence type="ECO:0000256" key="1">
    <source>
        <dbReference type="SAM" id="MobiDB-lite"/>
    </source>
</evidence>
<dbReference type="EMBL" id="SCEB01215402">
    <property type="protein sequence ID" value="RXM29749.1"/>
    <property type="molecule type" value="Genomic_DNA"/>
</dbReference>
<reference evidence="2 3" key="1">
    <citation type="submission" date="2019-01" db="EMBL/GenBank/DDBJ databases">
        <title>Draft Genome and Complete Hox-Cluster Characterization of the Sterlet Sturgeon (Acipenser ruthenus).</title>
        <authorList>
            <person name="Wei Q."/>
        </authorList>
    </citation>
    <scope>NUCLEOTIDE SEQUENCE [LARGE SCALE GENOMIC DNA]</scope>
    <source>
        <strain evidence="2">WHYD16114868_AA</strain>
        <tissue evidence="2">Blood</tissue>
    </source>
</reference>
<keyword evidence="3" id="KW-1185">Reference proteome</keyword>
<feature type="region of interest" description="Disordered" evidence="1">
    <location>
        <begin position="75"/>
        <end position="103"/>
    </location>
</feature>
<dbReference type="Proteomes" id="UP000289886">
    <property type="component" value="Unassembled WGS sequence"/>
</dbReference>
<evidence type="ECO:0000313" key="2">
    <source>
        <dbReference type="EMBL" id="RXM29749.1"/>
    </source>
</evidence>
<proteinExistence type="predicted"/>
<sequence length="177" mass="20210">MLFYPPPSLTLIEPGPVITEFERKVYEEGLKMDLSAADKETANMFTNIYLKNYNQIFQSLGQSPEDIAEHTHKIITTDNPSPDEQDVHPHDHPQVRRSQRRPAHRHLLQNDVRARQNLQRQPQLNQNAALGEPQELQPGEASAVKTRGLHQRTPGPPLQRLLTLLPCVRPVHPSTLY</sequence>
<feature type="region of interest" description="Disordered" evidence="1">
    <location>
        <begin position="128"/>
        <end position="158"/>
    </location>
</feature>
<evidence type="ECO:0000313" key="3">
    <source>
        <dbReference type="Proteomes" id="UP000289886"/>
    </source>
</evidence>
<protein>
    <submittedName>
        <fullName evidence="2">Retinol dehydrogenase 8</fullName>
    </submittedName>
</protein>